<organism evidence="1">
    <name type="scientific">Arundo donax</name>
    <name type="common">Giant reed</name>
    <name type="synonym">Donax arundinaceus</name>
    <dbReference type="NCBI Taxonomy" id="35708"/>
    <lineage>
        <taxon>Eukaryota</taxon>
        <taxon>Viridiplantae</taxon>
        <taxon>Streptophyta</taxon>
        <taxon>Embryophyta</taxon>
        <taxon>Tracheophyta</taxon>
        <taxon>Spermatophyta</taxon>
        <taxon>Magnoliopsida</taxon>
        <taxon>Liliopsida</taxon>
        <taxon>Poales</taxon>
        <taxon>Poaceae</taxon>
        <taxon>PACMAD clade</taxon>
        <taxon>Arundinoideae</taxon>
        <taxon>Arundineae</taxon>
        <taxon>Arundo</taxon>
    </lineage>
</organism>
<accession>A0A0A9EH91</accession>
<proteinExistence type="predicted"/>
<protein>
    <submittedName>
        <fullName evidence="1">Uncharacterized protein</fullName>
    </submittedName>
</protein>
<evidence type="ECO:0000313" key="1">
    <source>
        <dbReference type="EMBL" id="JAD95412.1"/>
    </source>
</evidence>
<sequence>MPNYLKSINEEAKPEFMGYYCFNWILFWWWLRLTSDEMWPQFCIRATVIHI</sequence>
<dbReference type="EMBL" id="GBRH01202483">
    <property type="protein sequence ID" value="JAD95412.1"/>
    <property type="molecule type" value="Transcribed_RNA"/>
</dbReference>
<reference evidence="1" key="2">
    <citation type="journal article" date="2015" name="Data Brief">
        <title>Shoot transcriptome of the giant reed, Arundo donax.</title>
        <authorList>
            <person name="Barrero R.A."/>
            <person name="Guerrero F.D."/>
            <person name="Moolhuijzen P."/>
            <person name="Goolsby J.A."/>
            <person name="Tidwell J."/>
            <person name="Bellgard S.E."/>
            <person name="Bellgard M.I."/>
        </authorList>
    </citation>
    <scope>NUCLEOTIDE SEQUENCE</scope>
    <source>
        <tissue evidence="1">Shoot tissue taken approximately 20 cm above the soil surface</tissue>
    </source>
</reference>
<name>A0A0A9EH91_ARUDO</name>
<reference evidence="1" key="1">
    <citation type="submission" date="2014-09" db="EMBL/GenBank/DDBJ databases">
        <authorList>
            <person name="Magalhaes I.L.F."/>
            <person name="Oliveira U."/>
            <person name="Santos F.R."/>
            <person name="Vidigal T.H.D.A."/>
            <person name="Brescovit A.D."/>
            <person name="Santos A.J."/>
        </authorList>
    </citation>
    <scope>NUCLEOTIDE SEQUENCE</scope>
    <source>
        <tissue evidence="1">Shoot tissue taken approximately 20 cm above the soil surface</tissue>
    </source>
</reference>
<dbReference type="AlphaFoldDB" id="A0A0A9EH91"/>